<proteinExistence type="predicted"/>
<evidence type="ECO:0000313" key="1">
    <source>
        <dbReference type="EMBL" id="SHJ99425.1"/>
    </source>
</evidence>
<dbReference type="GO" id="GO:0005506">
    <property type="term" value="F:iron ion binding"/>
    <property type="evidence" value="ECO:0007669"/>
    <property type="project" value="UniProtKB-ARBA"/>
</dbReference>
<dbReference type="RefSeq" id="WP_073121400.1">
    <property type="nucleotide sequence ID" value="NZ_FRAA01000002.1"/>
</dbReference>
<keyword evidence="2" id="KW-1185">Reference proteome</keyword>
<dbReference type="PANTHER" id="PTHR20883">
    <property type="entry name" value="PHYTANOYL-COA DIOXYGENASE DOMAIN CONTAINING 1"/>
    <property type="match status" value="1"/>
</dbReference>
<dbReference type="PANTHER" id="PTHR20883:SF46">
    <property type="entry name" value="PHYTANOYL-COA HYDROXYLASE"/>
    <property type="match status" value="1"/>
</dbReference>
<dbReference type="InterPro" id="IPR008775">
    <property type="entry name" value="Phytyl_CoA_dOase-like"/>
</dbReference>
<gene>
    <name evidence="1" type="ORF">SAMN04488028_102418</name>
</gene>
<dbReference type="AlphaFoldDB" id="A0A1M6NUQ9"/>
<dbReference type="Proteomes" id="UP000184474">
    <property type="component" value="Unassembled WGS sequence"/>
</dbReference>
<accession>A0A1M6NUQ9</accession>
<dbReference type="STRING" id="156994.SAMN04488028_102418"/>
<organism evidence="1 2">
    <name type="scientific">Reichenbachiella agariperforans</name>
    <dbReference type="NCBI Taxonomy" id="156994"/>
    <lineage>
        <taxon>Bacteria</taxon>
        <taxon>Pseudomonadati</taxon>
        <taxon>Bacteroidota</taxon>
        <taxon>Cytophagia</taxon>
        <taxon>Cytophagales</taxon>
        <taxon>Reichenbachiellaceae</taxon>
        <taxon>Reichenbachiella</taxon>
    </lineage>
</organism>
<dbReference type="EMBL" id="FRAA01000002">
    <property type="protein sequence ID" value="SHJ99425.1"/>
    <property type="molecule type" value="Genomic_DNA"/>
</dbReference>
<dbReference type="Gene3D" id="2.60.120.620">
    <property type="entry name" value="q2cbj1_9rhob like domain"/>
    <property type="match status" value="1"/>
</dbReference>
<dbReference type="GO" id="GO:0016706">
    <property type="term" value="F:2-oxoglutarate-dependent dioxygenase activity"/>
    <property type="evidence" value="ECO:0007669"/>
    <property type="project" value="UniProtKB-ARBA"/>
</dbReference>
<dbReference type="SUPFAM" id="SSF51197">
    <property type="entry name" value="Clavaminate synthase-like"/>
    <property type="match status" value="1"/>
</dbReference>
<reference evidence="2" key="1">
    <citation type="submission" date="2016-11" db="EMBL/GenBank/DDBJ databases">
        <authorList>
            <person name="Varghese N."/>
            <person name="Submissions S."/>
        </authorList>
    </citation>
    <scope>NUCLEOTIDE SEQUENCE [LARGE SCALE GENOMIC DNA]</scope>
    <source>
        <strain evidence="2">DSM 26134</strain>
    </source>
</reference>
<sequence length="265" mass="30512">MNLKEKFNNDGFVILKNVVSTDLIEQAKDLTEDIIDYFDHTDTDPFDQFFMNHRVDQGTLYDLYFRHPEFQQLATHKGVIGALREIVGEDFFLYENSLVYKPKGKKNAVPWHQDFMNRTDEPSKFIIWVALDDVTIANGALKFIPGSHKNGFLPYFQVKGETHHTRLKLDGVDLDNYIHGEMEAGDVLIFHHLVIHSSDLVDVDEPRRAYRFSVQGFKQLFSPRCVPVVLSGGRPKAYKNASPRIINKSLLKKFINKVGNRLSNI</sequence>
<protein>
    <submittedName>
        <fullName evidence="1">Phytanoyl-CoA hydroxylase</fullName>
    </submittedName>
</protein>
<evidence type="ECO:0000313" key="2">
    <source>
        <dbReference type="Proteomes" id="UP000184474"/>
    </source>
</evidence>
<dbReference type="Pfam" id="PF05721">
    <property type="entry name" value="PhyH"/>
    <property type="match status" value="1"/>
</dbReference>
<name>A0A1M6NUQ9_REIAG</name>